<dbReference type="OrthoDB" id="5487982at2"/>
<dbReference type="RefSeq" id="WP_146400717.1">
    <property type="nucleotide sequence ID" value="NZ_SJPJ01000001.1"/>
</dbReference>
<evidence type="ECO:0000313" key="2">
    <source>
        <dbReference type="EMBL" id="TWT83503.1"/>
    </source>
</evidence>
<dbReference type="InterPro" id="IPR011604">
    <property type="entry name" value="PDDEXK-like_dom_sf"/>
</dbReference>
<keyword evidence="3" id="KW-1185">Reference proteome</keyword>
<dbReference type="SUPFAM" id="SSF52540">
    <property type="entry name" value="P-loop containing nucleoside triphosphate hydrolases"/>
    <property type="match status" value="1"/>
</dbReference>
<dbReference type="AlphaFoldDB" id="A0A5C5ZAF0"/>
<dbReference type="SUPFAM" id="SSF52980">
    <property type="entry name" value="Restriction endonuclease-like"/>
    <property type="match status" value="1"/>
</dbReference>
<organism evidence="2 3">
    <name type="scientific">Novipirellula herctigrandis</name>
    <dbReference type="NCBI Taxonomy" id="2527986"/>
    <lineage>
        <taxon>Bacteria</taxon>
        <taxon>Pseudomonadati</taxon>
        <taxon>Planctomycetota</taxon>
        <taxon>Planctomycetia</taxon>
        <taxon>Pirellulales</taxon>
        <taxon>Pirellulaceae</taxon>
        <taxon>Novipirellula</taxon>
    </lineage>
</organism>
<dbReference type="Gene3D" id="3.90.320.10">
    <property type="match status" value="1"/>
</dbReference>
<proteinExistence type="predicted"/>
<comment type="caution">
    <text evidence="2">The sequence shown here is derived from an EMBL/GenBank/DDBJ whole genome shotgun (WGS) entry which is preliminary data.</text>
</comment>
<keyword evidence="2" id="KW-0347">Helicase</keyword>
<dbReference type="InterPro" id="IPR027417">
    <property type="entry name" value="P-loop_NTPase"/>
</dbReference>
<dbReference type="InterPro" id="IPR011335">
    <property type="entry name" value="Restrct_endonuc-II-like"/>
</dbReference>
<dbReference type="InterPro" id="IPR038726">
    <property type="entry name" value="PDDEXK_AddAB-type"/>
</dbReference>
<keyword evidence="2" id="KW-0547">Nucleotide-binding</keyword>
<feature type="domain" description="PD-(D/E)XK endonuclease-like" evidence="1">
    <location>
        <begin position="676"/>
        <end position="931"/>
    </location>
</feature>
<dbReference type="EMBL" id="SJPJ01000001">
    <property type="protein sequence ID" value="TWT83503.1"/>
    <property type="molecule type" value="Genomic_DNA"/>
</dbReference>
<gene>
    <name evidence="2" type="primary">rexB</name>
    <name evidence="2" type="ORF">CA13_49680</name>
</gene>
<keyword evidence="2" id="KW-0378">Hydrolase</keyword>
<dbReference type="Proteomes" id="UP000315010">
    <property type="component" value="Unassembled WGS sequence"/>
</dbReference>
<evidence type="ECO:0000259" key="1">
    <source>
        <dbReference type="Pfam" id="PF12705"/>
    </source>
</evidence>
<dbReference type="GO" id="GO:0003678">
    <property type="term" value="F:DNA helicase activity"/>
    <property type="evidence" value="ECO:0007669"/>
    <property type="project" value="UniProtKB-EC"/>
</dbReference>
<name>A0A5C5ZAF0_9BACT</name>
<evidence type="ECO:0000313" key="3">
    <source>
        <dbReference type="Proteomes" id="UP000315010"/>
    </source>
</evidence>
<reference evidence="2 3" key="1">
    <citation type="submission" date="2019-02" db="EMBL/GenBank/DDBJ databases">
        <title>Deep-cultivation of Planctomycetes and their phenomic and genomic characterization uncovers novel biology.</title>
        <authorList>
            <person name="Wiegand S."/>
            <person name="Jogler M."/>
            <person name="Boedeker C."/>
            <person name="Pinto D."/>
            <person name="Vollmers J."/>
            <person name="Rivas-Marin E."/>
            <person name="Kohn T."/>
            <person name="Peeters S.H."/>
            <person name="Heuer A."/>
            <person name="Rast P."/>
            <person name="Oberbeckmann S."/>
            <person name="Bunk B."/>
            <person name="Jeske O."/>
            <person name="Meyerdierks A."/>
            <person name="Storesund J.E."/>
            <person name="Kallscheuer N."/>
            <person name="Luecker S."/>
            <person name="Lage O.M."/>
            <person name="Pohl T."/>
            <person name="Merkel B.J."/>
            <person name="Hornburger P."/>
            <person name="Mueller R.-W."/>
            <person name="Bruemmer F."/>
            <person name="Labrenz M."/>
            <person name="Spormann A.M."/>
            <person name="Op Den Camp H."/>
            <person name="Overmann J."/>
            <person name="Amann R."/>
            <person name="Jetten M.S.M."/>
            <person name="Mascher T."/>
            <person name="Medema M.H."/>
            <person name="Devos D.P."/>
            <person name="Kaster A.-K."/>
            <person name="Ovreas L."/>
            <person name="Rohde M."/>
            <person name="Galperin M.Y."/>
            <person name="Jogler C."/>
        </authorList>
    </citation>
    <scope>NUCLEOTIDE SEQUENCE [LARGE SCALE GENOMIC DNA]</scope>
    <source>
        <strain evidence="2 3">CA13</strain>
    </source>
</reference>
<dbReference type="GO" id="GO:0016787">
    <property type="term" value="F:hydrolase activity"/>
    <property type="evidence" value="ECO:0007669"/>
    <property type="project" value="UniProtKB-KW"/>
</dbReference>
<sequence length="948" mass="106199">MNSLFPSSDPEFLGWDKPLIPLVADILARRFASGEALNLSRFLCVLPTSFGSHRFELLLGDRADEAGLSLCPPQILTLGQLPEQLYRPRKPLAIEFEQTLAWSRVLASAHPDELAPLVPTLPHSDEVDSWMELAATIRGLHEELASNQLSFLSVAEVSEAESDKRRWKLLAKLFDGFLTALDQAGLADPHHERQYALQNHACNTDKTIVLIGTSDLSQLQTAMLDAVQAEIMPFVAAPTNQTHRFDQFGCIVTEKWTNYVLPVEDNQLIPAGDIADQASAVAESLAELATDFPADEITIGVTDESQVGPIELELRGCGVDTFRHLGWTVSRTAVGRLIELAAAYLKSHSWQSLATLVRHSDVHDWITKTLAQRKHPAKSIGSAKSKDAQVDWLIELDQLLANHYPIQIDADLPKEAKDNYPQAIAVATLVEKWLTPFSNKKTTRPLARWCETISKWLASLFDEGENDDDHSFPLEVARTTMALQSVLRLLKRFSEVNANLDFEIDGATAMQMIANRTGELRVVQPMECDDVEILGWLDLALDDAEALLVVGLNHPFVPAAVTSDAFLPGNLRTQLRMADNDRRYARDVYNMQLLLSARKSVRFIIGRNSADGSPTPPSRLLAAASDIDIARRIRSLLEVPRPRIIVEHRWDITNESAALPIPALPPSSGECPVKAMSVTAFRDYLACPYRFYLRHVLKLKPLDDVSSELAANQFGDLIHGALERFGESDDRDESDQKNIYKLLLQNLHAYADDHYGYAASTAVALQIRQAERRLSIVAREQSKRMAEGWFIKQSEASVDDKKMGACIEVDGFKMGLRGRLDRIDFHPGSGKWAILDYKTHGHKPEKKHLKKTENGPEWIDLQLPLYRMMIPYLGIEADVKDVQLGYFNISDKDAETKINIAVFDEALMDQAQQLIYDCVRRIRDGDFQPSDKPIQYDDYDMILQTGTM</sequence>
<dbReference type="EC" id="3.6.4.12" evidence="2"/>
<protein>
    <submittedName>
        <fullName evidence="2">ATP-dependent helicase/deoxyribonuclease subunit B</fullName>
        <ecNumber evidence="2">3.6.4.12</ecNumber>
    </submittedName>
</protein>
<accession>A0A5C5ZAF0</accession>
<dbReference type="Pfam" id="PF12705">
    <property type="entry name" value="PDDEXK_1"/>
    <property type="match status" value="1"/>
</dbReference>
<keyword evidence="2" id="KW-0067">ATP-binding</keyword>